<organism evidence="1 2">
    <name type="scientific">Ajellomyces capsulatus</name>
    <name type="common">Darling's disease fungus</name>
    <name type="synonym">Histoplasma capsulatum</name>
    <dbReference type="NCBI Taxonomy" id="5037"/>
    <lineage>
        <taxon>Eukaryota</taxon>
        <taxon>Fungi</taxon>
        <taxon>Dikarya</taxon>
        <taxon>Ascomycota</taxon>
        <taxon>Pezizomycotina</taxon>
        <taxon>Eurotiomycetes</taxon>
        <taxon>Eurotiomycetidae</taxon>
        <taxon>Onygenales</taxon>
        <taxon>Ajellomycetaceae</taxon>
        <taxon>Histoplasma</taxon>
    </lineage>
</organism>
<dbReference type="VEuPathDB" id="FungiDB:I7I51_06372"/>
<proteinExistence type="predicted"/>
<name>A0A8A1MFY4_AJECA</name>
<protein>
    <submittedName>
        <fullName evidence="1">Uncharacterized protein</fullName>
    </submittedName>
</protein>
<sequence>MSAHYLRSLPAKADIRFSPQTPQPWEWYSQFWPEFVGFIDYTSYWTPLHPYLPYLQDQREMLNSQLVLVSKLELAVAIPYRRAGALLHHIVTIFSIGQPNYST</sequence>
<feature type="non-terminal residue" evidence="1">
    <location>
        <position position="103"/>
    </location>
</feature>
<accession>A0A8A1MFY4</accession>
<reference evidence="1" key="1">
    <citation type="submission" date="2021-01" db="EMBL/GenBank/DDBJ databases">
        <title>Chromosome-level genome assembly of a human fungal pathogen reveals clustering of transcriptionally co-regulated genes.</title>
        <authorList>
            <person name="Voorhies M."/>
            <person name="Cohen S."/>
            <person name="Shea T.P."/>
            <person name="Petrus S."/>
            <person name="Munoz J.F."/>
            <person name="Poplawski S."/>
            <person name="Goldman W.E."/>
            <person name="Michael T."/>
            <person name="Cuomo C.A."/>
            <person name="Sil A."/>
            <person name="Beyhan S."/>
        </authorList>
    </citation>
    <scope>NUCLEOTIDE SEQUENCE</scope>
    <source>
        <strain evidence="1">WU24</strain>
    </source>
</reference>
<evidence type="ECO:0000313" key="1">
    <source>
        <dbReference type="EMBL" id="QSS65528.1"/>
    </source>
</evidence>
<evidence type="ECO:0000313" key="2">
    <source>
        <dbReference type="Proteomes" id="UP000663671"/>
    </source>
</evidence>
<dbReference type="EMBL" id="CP069115">
    <property type="protein sequence ID" value="QSS65528.1"/>
    <property type="molecule type" value="Genomic_DNA"/>
</dbReference>
<dbReference type="Proteomes" id="UP000663671">
    <property type="component" value="Chromosome 3"/>
</dbReference>
<gene>
    <name evidence="1" type="ORF">I7I51_06372</name>
</gene>
<dbReference type="AlphaFoldDB" id="A0A8A1MFY4"/>